<dbReference type="InterPro" id="IPR055554">
    <property type="entry name" value="DUF7130"/>
</dbReference>
<sequence length="120" mass="13492">MSYSLPEHRIAFITSLGMGAHMAIERDRPDLGFGTAVYTDDGEKIGHIRGFSEDGFYVTLRDGFEGMSVEHVRSGHEFGEAHLMWRCLECGEMGPLDTDFPDTCPSCGTGREDLYYWTED</sequence>
<dbReference type="AlphaFoldDB" id="A0A1H6G4X5"/>
<keyword evidence="3" id="KW-1185">Reference proteome</keyword>
<dbReference type="SUPFAM" id="SSF57802">
    <property type="entry name" value="Rubredoxin-like"/>
    <property type="match status" value="1"/>
</dbReference>
<name>A0A1H6G4X5_9EURY</name>
<evidence type="ECO:0000313" key="3">
    <source>
        <dbReference type="Proteomes" id="UP000199112"/>
    </source>
</evidence>
<dbReference type="Pfam" id="PF23458">
    <property type="entry name" value="DUF7130"/>
    <property type="match status" value="1"/>
</dbReference>
<accession>A0A1H6G4X5</accession>
<reference evidence="3" key="1">
    <citation type="submission" date="2016-10" db="EMBL/GenBank/DDBJ databases">
        <authorList>
            <person name="Varghese N."/>
            <person name="Submissions S."/>
        </authorList>
    </citation>
    <scope>NUCLEOTIDE SEQUENCE [LARGE SCALE GENOMIC DNA]</scope>
    <source>
        <strain evidence="3">CGMCC 1.8981</strain>
    </source>
</reference>
<feature type="domain" description="DUF7130" evidence="1">
    <location>
        <begin position="33"/>
        <end position="120"/>
    </location>
</feature>
<gene>
    <name evidence="2" type="ORF">SAMN04487967_3213</name>
</gene>
<dbReference type="EMBL" id="FNWL01000004">
    <property type="protein sequence ID" value="SEH17498.1"/>
    <property type="molecule type" value="Genomic_DNA"/>
</dbReference>
<protein>
    <recommendedName>
        <fullName evidence="1">DUF7130 domain-containing protein</fullName>
    </recommendedName>
</protein>
<organism evidence="2 3">
    <name type="scientific">Natronorubrum sediminis</name>
    <dbReference type="NCBI Taxonomy" id="640943"/>
    <lineage>
        <taxon>Archaea</taxon>
        <taxon>Methanobacteriati</taxon>
        <taxon>Methanobacteriota</taxon>
        <taxon>Stenosarchaea group</taxon>
        <taxon>Halobacteria</taxon>
        <taxon>Halobacteriales</taxon>
        <taxon>Natrialbaceae</taxon>
        <taxon>Natronorubrum</taxon>
    </lineage>
</organism>
<dbReference type="Proteomes" id="UP000199112">
    <property type="component" value="Unassembled WGS sequence"/>
</dbReference>
<evidence type="ECO:0000313" key="2">
    <source>
        <dbReference type="EMBL" id="SEH17498.1"/>
    </source>
</evidence>
<proteinExistence type="predicted"/>
<evidence type="ECO:0000259" key="1">
    <source>
        <dbReference type="Pfam" id="PF23458"/>
    </source>
</evidence>